<gene>
    <name evidence="2" type="ORF">QBC47DRAFT_390920</name>
</gene>
<evidence type="ECO:0000256" key="1">
    <source>
        <dbReference type="SAM" id="MobiDB-lite"/>
    </source>
</evidence>
<name>A0AAJ0B5T1_9PEZI</name>
<accession>A0AAJ0B5T1</accession>
<dbReference type="Pfam" id="PF12223">
    <property type="entry name" value="DUF3602"/>
    <property type="match status" value="1"/>
</dbReference>
<dbReference type="InterPro" id="IPR053203">
    <property type="entry name" value="Cisplatin_resist-associated"/>
</dbReference>
<dbReference type="InterPro" id="IPR022024">
    <property type="entry name" value="DUF3602"/>
</dbReference>
<evidence type="ECO:0000313" key="2">
    <source>
        <dbReference type="EMBL" id="KAK1751750.1"/>
    </source>
</evidence>
<protein>
    <submittedName>
        <fullName evidence="2">Uncharacterized protein</fullName>
    </submittedName>
</protein>
<comment type="caution">
    <text evidence="2">The sequence shown here is derived from an EMBL/GenBank/DDBJ whole genome shotgun (WGS) entry which is preliminary data.</text>
</comment>
<evidence type="ECO:0000313" key="3">
    <source>
        <dbReference type="Proteomes" id="UP001239445"/>
    </source>
</evidence>
<dbReference type="PANTHER" id="PTHR34693">
    <property type="entry name" value="PROTEIN PAR32"/>
    <property type="match status" value="1"/>
</dbReference>
<reference evidence="2" key="1">
    <citation type="submission" date="2023-06" db="EMBL/GenBank/DDBJ databases">
        <title>Genome-scale phylogeny and comparative genomics of the fungal order Sordariales.</title>
        <authorList>
            <consortium name="Lawrence Berkeley National Laboratory"/>
            <person name="Hensen N."/>
            <person name="Bonometti L."/>
            <person name="Westerberg I."/>
            <person name="Brannstrom I.O."/>
            <person name="Guillou S."/>
            <person name="Cros-Aarteil S."/>
            <person name="Calhoun S."/>
            <person name="Haridas S."/>
            <person name="Kuo A."/>
            <person name="Mondo S."/>
            <person name="Pangilinan J."/>
            <person name="Riley R."/>
            <person name="Labutti K."/>
            <person name="Andreopoulos B."/>
            <person name="Lipzen A."/>
            <person name="Chen C."/>
            <person name="Yanf M."/>
            <person name="Daum C."/>
            <person name="Ng V."/>
            <person name="Clum A."/>
            <person name="Steindorff A."/>
            <person name="Ohm R."/>
            <person name="Martin F."/>
            <person name="Silar P."/>
            <person name="Natvig D."/>
            <person name="Lalanne C."/>
            <person name="Gautier V."/>
            <person name="Ament-Velasquez S.L."/>
            <person name="Kruys A."/>
            <person name="Hutchinson M.I."/>
            <person name="Powell A.J."/>
            <person name="Barry K."/>
            <person name="Miller A.N."/>
            <person name="Grigoriev I.V."/>
            <person name="Debuchy R."/>
            <person name="Gladieux P."/>
            <person name="Thoren M.H."/>
            <person name="Johannesson H."/>
        </authorList>
    </citation>
    <scope>NUCLEOTIDE SEQUENCE</scope>
    <source>
        <strain evidence="2">PSN4</strain>
    </source>
</reference>
<dbReference type="EMBL" id="MU839841">
    <property type="protein sequence ID" value="KAK1751750.1"/>
    <property type="molecule type" value="Genomic_DNA"/>
</dbReference>
<dbReference type="Proteomes" id="UP001239445">
    <property type="component" value="Unassembled WGS sequence"/>
</dbReference>
<feature type="region of interest" description="Disordered" evidence="1">
    <location>
        <begin position="106"/>
        <end position="129"/>
    </location>
</feature>
<organism evidence="2 3">
    <name type="scientific">Echria macrotheca</name>
    <dbReference type="NCBI Taxonomy" id="438768"/>
    <lineage>
        <taxon>Eukaryota</taxon>
        <taxon>Fungi</taxon>
        <taxon>Dikarya</taxon>
        <taxon>Ascomycota</taxon>
        <taxon>Pezizomycotina</taxon>
        <taxon>Sordariomycetes</taxon>
        <taxon>Sordariomycetidae</taxon>
        <taxon>Sordariales</taxon>
        <taxon>Schizotheciaceae</taxon>
        <taxon>Echria</taxon>
    </lineage>
</organism>
<feature type="region of interest" description="Disordered" evidence="1">
    <location>
        <begin position="28"/>
        <end position="74"/>
    </location>
</feature>
<dbReference type="PANTHER" id="PTHR34693:SF1">
    <property type="entry name" value="PROTEIN PAR32"/>
    <property type="match status" value="1"/>
</dbReference>
<feature type="compositionally biased region" description="Low complexity" evidence="1">
    <location>
        <begin position="29"/>
        <end position="48"/>
    </location>
</feature>
<keyword evidence="3" id="KW-1185">Reference proteome</keyword>
<sequence>MSEPVFRRVGRGGAGNWYSKKDVEEVQKNEAAAAAQDIEAQKQAVPATTVPPPASESTTQTYARSGRGGAGNFKDQASAAASLRLEREEAERTKAVVAANLAKAKHPFSGRGGAGNWSDGVTPLGAQQQAEEQQRVEDLEMKVLRDVEAGLALPPPAYHVPERDT</sequence>
<dbReference type="AlphaFoldDB" id="A0AAJ0B5T1"/>
<proteinExistence type="predicted"/>